<accession>A0A844Z632</accession>
<gene>
    <name evidence="1" type="ORF">GRI35_12055</name>
</gene>
<comment type="caution">
    <text evidence="1">The sequence shown here is derived from an EMBL/GenBank/DDBJ whole genome shotgun (WGS) entry which is preliminary data.</text>
</comment>
<dbReference type="InterPro" id="IPR010921">
    <property type="entry name" value="Trp_repressor/repl_initiator"/>
</dbReference>
<organism evidence="1 2">
    <name type="scientific">Pontixanthobacter aestiaquae</name>
    <dbReference type="NCBI Taxonomy" id="1509367"/>
    <lineage>
        <taxon>Bacteria</taxon>
        <taxon>Pseudomonadati</taxon>
        <taxon>Pseudomonadota</taxon>
        <taxon>Alphaproteobacteria</taxon>
        <taxon>Sphingomonadales</taxon>
        <taxon>Erythrobacteraceae</taxon>
        <taxon>Pontixanthobacter</taxon>
    </lineage>
</organism>
<dbReference type="SUPFAM" id="SSF48295">
    <property type="entry name" value="TrpR-like"/>
    <property type="match status" value="1"/>
</dbReference>
<dbReference type="OrthoDB" id="7428634at2"/>
<dbReference type="InterPro" id="IPR036388">
    <property type="entry name" value="WH-like_DNA-bd_sf"/>
</dbReference>
<evidence type="ECO:0000313" key="1">
    <source>
        <dbReference type="EMBL" id="MXO84101.1"/>
    </source>
</evidence>
<dbReference type="GO" id="GO:0043565">
    <property type="term" value="F:sequence-specific DNA binding"/>
    <property type="evidence" value="ECO:0007669"/>
    <property type="project" value="InterPro"/>
</dbReference>
<name>A0A844Z632_9SPHN</name>
<proteinExistence type="predicted"/>
<dbReference type="InterPro" id="IPR009534">
    <property type="entry name" value="DUF1153"/>
</dbReference>
<dbReference type="EMBL" id="WTYZ01000001">
    <property type="protein sequence ID" value="MXO84101.1"/>
    <property type="molecule type" value="Genomic_DNA"/>
</dbReference>
<sequence length="79" mass="9300">MAYPRDESVASRIKRAGLPETYNVHWSQNRKAEVVHAVRSDVISLDEARGKYLLSRREFETWQDQFADRVADKKELELH</sequence>
<dbReference type="RefSeq" id="WP_160614379.1">
    <property type="nucleotide sequence ID" value="NZ_JAUFQM010000001.1"/>
</dbReference>
<keyword evidence="2" id="KW-1185">Reference proteome</keyword>
<dbReference type="Pfam" id="PF06627">
    <property type="entry name" value="DUF1153"/>
    <property type="match status" value="1"/>
</dbReference>
<evidence type="ECO:0000313" key="2">
    <source>
        <dbReference type="Proteomes" id="UP000460290"/>
    </source>
</evidence>
<reference evidence="1 2" key="1">
    <citation type="submission" date="2019-12" db="EMBL/GenBank/DDBJ databases">
        <title>Genomic-based taxomic classification of the family Erythrobacteraceae.</title>
        <authorList>
            <person name="Xu L."/>
        </authorList>
    </citation>
    <scope>NUCLEOTIDE SEQUENCE [LARGE SCALE GENOMIC DNA]</scope>
    <source>
        <strain evidence="1 2">KCTC 42006</strain>
    </source>
</reference>
<dbReference type="AlphaFoldDB" id="A0A844Z632"/>
<dbReference type="Gene3D" id="1.10.10.10">
    <property type="entry name" value="Winged helix-like DNA-binding domain superfamily/Winged helix DNA-binding domain"/>
    <property type="match status" value="1"/>
</dbReference>
<protein>
    <submittedName>
        <fullName evidence="1">DUF1153 domain-containing protein</fullName>
    </submittedName>
</protein>
<dbReference type="Proteomes" id="UP000460290">
    <property type="component" value="Unassembled WGS sequence"/>
</dbReference>